<dbReference type="AlphaFoldDB" id="A0AA95JZN7"/>
<dbReference type="Pfam" id="PF02872">
    <property type="entry name" value="5_nucleotid_C"/>
    <property type="match status" value="1"/>
</dbReference>
<dbReference type="EC" id="3.1.3.5" evidence="8"/>
<dbReference type="EC" id="3.6.1.45" evidence="8"/>
<keyword evidence="2" id="KW-0479">Metal-binding</keyword>
<dbReference type="InterPro" id="IPR006146">
    <property type="entry name" value="5'-Nucleotdase_CS"/>
</dbReference>
<keyword evidence="3 5" id="KW-0732">Signal</keyword>
<feature type="signal peptide" evidence="5">
    <location>
        <begin position="1"/>
        <end position="26"/>
    </location>
</feature>
<feature type="chain" id="PRO_5041518042" evidence="5">
    <location>
        <begin position="27"/>
        <end position="554"/>
    </location>
</feature>
<dbReference type="EMBL" id="CP123498">
    <property type="protein sequence ID" value="WGL94559.1"/>
    <property type="molecule type" value="Genomic_DNA"/>
</dbReference>
<dbReference type="GO" id="GO:0046872">
    <property type="term" value="F:metal ion binding"/>
    <property type="evidence" value="ECO:0007669"/>
    <property type="project" value="UniProtKB-KW"/>
</dbReference>
<dbReference type="InterPro" id="IPR036907">
    <property type="entry name" value="5'-Nucleotdase_C_sf"/>
</dbReference>
<evidence type="ECO:0000313" key="8">
    <source>
        <dbReference type="EMBL" id="WGL94559.1"/>
    </source>
</evidence>
<feature type="domain" description="Calcineurin-like phosphoesterase" evidence="6">
    <location>
        <begin position="36"/>
        <end position="254"/>
    </location>
</feature>
<name>A0AA95JZN7_9GAMM</name>
<gene>
    <name evidence="8" type="primary">ushA</name>
    <name evidence="8" type="ORF">QE207_12675</name>
</gene>
<dbReference type="Gene3D" id="3.90.780.10">
    <property type="entry name" value="5'-Nucleotidase, C-terminal domain"/>
    <property type="match status" value="1"/>
</dbReference>
<dbReference type="GO" id="GO:0008253">
    <property type="term" value="F:5'-nucleotidase activity"/>
    <property type="evidence" value="ECO:0007669"/>
    <property type="project" value="UniProtKB-EC"/>
</dbReference>
<dbReference type="GO" id="GO:0000166">
    <property type="term" value="F:nucleotide binding"/>
    <property type="evidence" value="ECO:0007669"/>
    <property type="project" value="UniProtKB-KW"/>
</dbReference>
<dbReference type="InterPro" id="IPR008334">
    <property type="entry name" value="5'-Nucleotdase_C"/>
</dbReference>
<dbReference type="RefSeq" id="WP_280628812.1">
    <property type="nucleotide sequence ID" value="NZ_CP123498.1"/>
</dbReference>
<dbReference type="InterPro" id="IPR004843">
    <property type="entry name" value="Calcineurin-like_PHP"/>
</dbReference>
<dbReference type="FunFam" id="3.60.21.10:FF:000025">
    <property type="entry name" value="Protein UshA"/>
    <property type="match status" value="1"/>
</dbReference>
<dbReference type="PANTHER" id="PTHR11575">
    <property type="entry name" value="5'-NUCLEOTIDASE-RELATED"/>
    <property type="match status" value="1"/>
</dbReference>
<evidence type="ECO:0000313" key="9">
    <source>
        <dbReference type="Proteomes" id="UP001177597"/>
    </source>
</evidence>
<dbReference type="PANTHER" id="PTHR11575:SF46">
    <property type="entry name" value="PROTEIN USHA"/>
    <property type="match status" value="1"/>
</dbReference>
<organism evidence="8 9">
    <name type="scientific">Arsenophonus nasoniae</name>
    <name type="common">son-killer infecting Nasonia vitripennis</name>
    <dbReference type="NCBI Taxonomy" id="638"/>
    <lineage>
        <taxon>Bacteria</taxon>
        <taxon>Pseudomonadati</taxon>
        <taxon>Pseudomonadota</taxon>
        <taxon>Gammaproteobacteria</taxon>
        <taxon>Enterobacterales</taxon>
        <taxon>Morganellaceae</taxon>
        <taxon>Arsenophonus</taxon>
    </lineage>
</organism>
<dbReference type="SUPFAM" id="SSF55816">
    <property type="entry name" value="5'-nucleotidase (syn. UDP-sugar hydrolase), C-terminal domain"/>
    <property type="match status" value="1"/>
</dbReference>
<evidence type="ECO:0000256" key="4">
    <source>
        <dbReference type="ARBA" id="ARBA00022741"/>
    </source>
</evidence>
<dbReference type="GO" id="GO:0009166">
    <property type="term" value="P:nucleotide catabolic process"/>
    <property type="evidence" value="ECO:0007669"/>
    <property type="project" value="InterPro"/>
</dbReference>
<dbReference type="SUPFAM" id="SSF56300">
    <property type="entry name" value="Metallo-dependent phosphatases"/>
    <property type="match status" value="1"/>
</dbReference>
<feature type="domain" description="5'-Nucleotidase C-terminal" evidence="7">
    <location>
        <begin position="375"/>
        <end position="512"/>
    </location>
</feature>
<dbReference type="NCBIfam" id="NF007109">
    <property type="entry name" value="PRK09558.1"/>
    <property type="match status" value="1"/>
</dbReference>
<dbReference type="InterPro" id="IPR006179">
    <property type="entry name" value="5_nucleotidase/apyrase"/>
</dbReference>
<proteinExistence type="inferred from homology"/>
<keyword evidence="4 5" id="KW-0547">Nucleotide-binding</keyword>
<evidence type="ECO:0000259" key="6">
    <source>
        <dbReference type="Pfam" id="PF00149"/>
    </source>
</evidence>
<dbReference type="PRINTS" id="PR01607">
    <property type="entry name" value="APYRASEFAMLY"/>
</dbReference>
<reference evidence="8" key="1">
    <citation type="submission" date="2023-04" db="EMBL/GenBank/DDBJ databases">
        <title>Genome dynamics across the evolutionary transition to endosymbiosis.</title>
        <authorList>
            <person name="Siozios S."/>
            <person name="Nadal-Jimenez P."/>
            <person name="Azagi T."/>
            <person name="Sprong H."/>
            <person name="Frost C.L."/>
            <person name="Parratt S.R."/>
            <person name="Taylor G."/>
            <person name="Brettell L."/>
            <person name="Lew K.C."/>
            <person name="Croft L."/>
            <person name="King K.C."/>
            <person name="Brockhurst M.A."/>
            <person name="Hypsa V."/>
            <person name="Novakova E."/>
            <person name="Darby A.C."/>
            <person name="Hurst G.D.D."/>
        </authorList>
    </citation>
    <scope>NUCLEOTIDE SEQUENCE</scope>
    <source>
        <strain evidence="8">AIh</strain>
    </source>
</reference>
<dbReference type="Pfam" id="PF00149">
    <property type="entry name" value="Metallophos"/>
    <property type="match status" value="1"/>
</dbReference>
<dbReference type="Gene3D" id="3.60.21.10">
    <property type="match status" value="1"/>
</dbReference>
<evidence type="ECO:0000256" key="2">
    <source>
        <dbReference type="ARBA" id="ARBA00022723"/>
    </source>
</evidence>
<dbReference type="CDD" id="cd07405">
    <property type="entry name" value="MPP_UshA_N"/>
    <property type="match status" value="1"/>
</dbReference>
<comment type="similarity">
    <text evidence="1 5">Belongs to the 5'-nucleotidase family.</text>
</comment>
<sequence>MRLLLKTSLGRIIVLLWLLSSSTAIAWQKDKTYSITILHTNDHHGHFWHNKNGEYGLAAQKTLVAEIRHEVTKEGGIVLLLSGGDINTGVPESDLQDAEPDIKGMNMIGYDAMVLGNHEFDKPLTILRKQQQWATFPFLSANIYQTSTGQRLFKPYQIFNQQGIKIAVIGLTTDDTIKLGNPGVISDIEFRSPVNEAKMVIQSLRANEKPDIIIAATHMGHYNNGEHGSNAPGDVKMARSLPTGYLDMIVGGHSQDPVCMSLSRKNYKQVDYVPGTLCRPDQQNGTWIVQAHEWGKYVGRADFEFKNGKFILKHYRLIPINLKKKRLNQDGSTELTFYTQEIPPDVDMLKLLSSFQARGRQQLDIKLGFVDGKLQGDRNKVRFGQTNLARLILASQVERVNADFAIMSSGMIRNSIDPGEISYRQVLKVLPFANHIAYVDFNGQEVKNYLAAVASMTPGSGAYGQFYNISFIHHSDGTMTDIKIAGQPLDVKKHYRMATLDFIACGGDGYPKINYHPNYVNTGLVDAEVLKNFIEKHAPLKVIDYAPSKEIINR</sequence>
<dbReference type="PROSITE" id="PS00785">
    <property type="entry name" value="5_NUCLEOTIDASE_1"/>
    <property type="match status" value="1"/>
</dbReference>
<dbReference type="InterPro" id="IPR029052">
    <property type="entry name" value="Metallo-depent_PP-like"/>
</dbReference>
<protein>
    <submittedName>
        <fullName evidence="8">Bifunctional UDP-sugar hydrolase/5'-nucleotidase UshA</fullName>
        <ecNumber evidence="8">3.1.3.5</ecNumber>
        <ecNumber evidence="8">3.6.1.45</ecNumber>
    </submittedName>
</protein>
<dbReference type="Proteomes" id="UP001177597">
    <property type="component" value="Chromosome"/>
</dbReference>
<evidence type="ECO:0000256" key="1">
    <source>
        <dbReference type="ARBA" id="ARBA00006654"/>
    </source>
</evidence>
<evidence type="ECO:0000256" key="5">
    <source>
        <dbReference type="RuleBase" id="RU362119"/>
    </source>
</evidence>
<keyword evidence="5 8" id="KW-0378">Hydrolase</keyword>
<dbReference type="PROSITE" id="PS00786">
    <property type="entry name" value="5_NUCLEOTIDASE_2"/>
    <property type="match status" value="1"/>
</dbReference>
<accession>A0AA95JZN7</accession>
<dbReference type="GO" id="GO:0030288">
    <property type="term" value="C:outer membrane-bounded periplasmic space"/>
    <property type="evidence" value="ECO:0007669"/>
    <property type="project" value="TreeGrafter"/>
</dbReference>
<evidence type="ECO:0000259" key="7">
    <source>
        <dbReference type="Pfam" id="PF02872"/>
    </source>
</evidence>
<evidence type="ECO:0000256" key="3">
    <source>
        <dbReference type="ARBA" id="ARBA00022729"/>
    </source>
</evidence>
<dbReference type="GO" id="GO:0008768">
    <property type="term" value="F:UDP-sugar diphosphatase activity"/>
    <property type="evidence" value="ECO:0007669"/>
    <property type="project" value="UniProtKB-EC"/>
</dbReference>